<dbReference type="AlphaFoldDB" id="A0A6S7GR46"/>
<dbReference type="Proteomes" id="UP001152795">
    <property type="component" value="Unassembled WGS sequence"/>
</dbReference>
<evidence type="ECO:0000313" key="1">
    <source>
        <dbReference type="EMBL" id="CAB3994105.1"/>
    </source>
</evidence>
<protein>
    <submittedName>
        <fullName evidence="1">Uncharacterized protein</fullName>
    </submittedName>
</protein>
<sequence length="271" mass="30601">MDLVRRGKESGSSPISDVTQGSRHLALIDLDCCFAVSVGDSVLYLLKNTMSDHETDSEESYQTDDSDINFIPGYIMECPDLGSSDNSSSVEEDNAGLAYADEPLADDEWLQNYNRQERERLELQEKLGCNCGNCDITLLTNNSECHCCFELEGCEEAMNREEVIQDLKAEGVQNAKCVIQQPEFNPVCLQKWSLKMAADRYKTKDKSKYSQTSTENSFLRSISYREFTRLIYGLLGNRRIPLPACAYIAIRNTFPIMEKEGQFTGYSDDSD</sequence>
<dbReference type="PANTHER" id="PTHR36981">
    <property type="entry name" value="ZGC:195170"/>
    <property type="match status" value="1"/>
</dbReference>
<dbReference type="PANTHER" id="PTHR36981:SF1">
    <property type="entry name" value="P2X PURINORECEPTOR 7 INTRACELLULAR DOMAIN-CONTAINING PROTEIN"/>
    <property type="match status" value="1"/>
</dbReference>
<proteinExistence type="predicted"/>
<organism evidence="1 2">
    <name type="scientific">Paramuricea clavata</name>
    <name type="common">Red gorgonian</name>
    <name type="synonym">Violescent sea-whip</name>
    <dbReference type="NCBI Taxonomy" id="317549"/>
    <lineage>
        <taxon>Eukaryota</taxon>
        <taxon>Metazoa</taxon>
        <taxon>Cnidaria</taxon>
        <taxon>Anthozoa</taxon>
        <taxon>Octocorallia</taxon>
        <taxon>Malacalcyonacea</taxon>
        <taxon>Plexauridae</taxon>
        <taxon>Paramuricea</taxon>
    </lineage>
</organism>
<comment type="caution">
    <text evidence="1">The sequence shown here is derived from an EMBL/GenBank/DDBJ whole genome shotgun (WGS) entry which is preliminary data.</text>
</comment>
<name>A0A6S7GR46_PARCT</name>
<dbReference type="OrthoDB" id="5956414at2759"/>
<gene>
    <name evidence="1" type="ORF">PACLA_8A011704</name>
</gene>
<accession>A0A6S7GR46</accession>
<keyword evidence="2" id="KW-1185">Reference proteome</keyword>
<reference evidence="1" key="1">
    <citation type="submission" date="2020-04" db="EMBL/GenBank/DDBJ databases">
        <authorList>
            <person name="Alioto T."/>
            <person name="Alioto T."/>
            <person name="Gomez Garrido J."/>
        </authorList>
    </citation>
    <scope>NUCLEOTIDE SEQUENCE</scope>
    <source>
        <strain evidence="1">A484AB</strain>
    </source>
</reference>
<evidence type="ECO:0000313" key="2">
    <source>
        <dbReference type="Proteomes" id="UP001152795"/>
    </source>
</evidence>
<dbReference type="EMBL" id="CACRXK020002392">
    <property type="protein sequence ID" value="CAB3994105.1"/>
    <property type="molecule type" value="Genomic_DNA"/>
</dbReference>